<dbReference type="Proteomes" id="UP001500253">
    <property type="component" value="Unassembled WGS sequence"/>
</dbReference>
<reference evidence="1 2" key="1">
    <citation type="journal article" date="2019" name="Int. J. Syst. Evol. Microbiol.">
        <title>The Global Catalogue of Microorganisms (GCM) 10K type strain sequencing project: providing services to taxonomists for standard genome sequencing and annotation.</title>
        <authorList>
            <consortium name="The Broad Institute Genomics Platform"/>
            <consortium name="The Broad Institute Genome Sequencing Center for Infectious Disease"/>
            <person name="Wu L."/>
            <person name="Ma J."/>
        </authorList>
    </citation>
    <scope>NUCLEOTIDE SEQUENCE [LARGE SCALE GENOMIC DNA]</scope>
    <source>
        <strain evidence="1 2">JCM 4316</strain>
    </source>
</reference>
<dbReference type="RefSeq" id="WP_346176853.1">
    <property type="nucleotide sequence ID" value="NZ_BAAASD010000025.1"/>
</dbReference>
<gene>
    <name evidence="1" type="ORF">GCM10010246_52130</name>
</gene>
<sequence>MLMIPVGIRKSRSSMTGQRVSVTRIREGKQGIALFLEFLLVDSRRSYGSYAERDASGKEA</sequence>
<dbReference type="EMBL" id="BAAASD010000025">
    <property type="protein sequence ID" value="GAA2356386.1"/>
    <property type="molecule type" value="Genomic_DNA"/>
</dbReference>
<evidence type="ECO:0000313" key="2">
    <source>
        <dbReference type="Proteomes" id="UP001500253"/>
    </source>
</evidence>
<name>A0ABN3GNA3_9ACTN</name>
<keyword evidence="2" id="KW-1185">Reference proteome</keyword>
<proteinExistence type="predicted"/>
<evidence type="ECO:0008006" key="3">
    <source>
        <dbReference type="Google" id="ProtNLM"/>
    </source>
</evidence>
<organism evidence="1 2">
    <name type="scientific">Streptomyces cuspidosporus</name>
    <dbReference type="NCBI Taxonomy" id="66882"/>
    <lineage>
        <taxon>Bacteria</taxon>
        <taxon>Bacillati</taxon>
        <taxon>Actinomycetota</taxon>
        <taxon>Actinomycetes</taxon>
        <taxon>Kitasatosporales</taxon>
        <taxon>Streptomycetaceae</taxon>
        <taxon>Streptomyces</taxon>
    </lineage>
</organism>
<accession>A0ABN3GNA3</accession>
<protein>
    <recommendedName>
        <fullName evidence="3">Transposase</fullName>
    </recommendedName>
</protein>
<comment type="caution">
    <text evidence="1">The sequence shown here is derived from an EMBL/GenBank/DDBJ whole genome shotgun (WGS) entry which is preliminary data.</text>
</comment>
<evidence type="ECO:0000313" key="1">
    <source>
        <dbReference type="EMBL" id="GAA2356386.1"/>
    </source>
</evidence>